<dbReference type="EMBL" id="REFR01000017">
    <property type="protein sequence ID" value="RMB00687.1"/>
    <property type="molecule type" value="Genomic_DNA"/>
</dbReference>
<dbReference type="PANTHER" id="PTHR33337:SF40">
    <property type="entry name" value="CENP-V_GFA DOMAIN-CONTAINING PROTEIN-RELATED"/>
    <property type="match status" value="1"/>
</dbReference>
<name>A0A3M0BW89_9PROT</name>
<evidence type="ECO:0000256" key="4">
    <source>
        <dbReference type="ARBA" id="ARBA00023239"/>
    </source>
</evidence>
<dbReference type="Proteomes" id="UP000271227">
    <property type="component" value="Unassembled WGS sequence"/>
</dbReference>
<dbReference type="InParanoid" id="A0A3M0BW89"/>
<dbReference type="RefSeq" id="WP_121940494.1">
    <property type="nucleotide sequence ID" value="NZ_REFR01000017.1"/>
</dbReference>
<dbReference type="Gene3D" id="3.90.1590.10">
    <property type="entry name" value="glutathione-dependent formaldehyde- activating enzyme (gfa)"/>
    <property type="match status" value="1"/>
</dbReference>
<keyword evidence="2" id="KW-0479">Metal-binding</keyword>
<dbReference type="AlphaFoldDB" id="A0A3M0BW89"/>
<evidence type="ECO:0000256" key="2">
    <source>
        <dbReference type="ARBA" id="ARBA00022723"/>
    </source>
</evidence>
<comment type="similarity">
    <text evidence="1">Belongs to the Gfa family.</text>
</comment>
<dbReference type="Pfam" id="PF04828">
    <property type="entry name" value="GFA"/>
    <property type="match status" value="1"/>
</dbReference>
<feature type="domain" description="CENP-V/GFA" evidence="5">
    <location>
        <begin position="2"/>
        <end position="118"/>
    </location>
</feature>
<evidence type="ECO:0000256" key="3">
    <source>
        <dbReference type="ARBA" id="ARBA00022833"/>
    </source>
</evidence>
<dbReference type="PROSITE" id="PS51891">
    <property type="entry name" value="CENP_V_GFA"/>
    <property type="match status" value="1"/>
</dbReference>
<keyword evidence="7" id="KW-1185">Reference proteome</keyword>
<dbReference type="SUPFAM" id="SSF51316">
    <property type="entry name" value="Mss4-like"/>
    <property type="match status" value="1"/>
</dbReference>
<accession>A0A3M0BW89</accession>
<proteinExistence type="inferred from homology"/>
<dbReference type="PANTHER" id="PTHR33337">
    <property type="entry name" value="GFA DOMAIN-CONTAINING PROTEIN"/>
    <property type="match status" value="1"/>
</dbReference>
<comment type="caution">
    <text evidence="6">The sequence shown here is derived from an EMBL/GenBank/DDBJ whole genome shotgun (WGS) entry which is preliminary data.</text>
</comment>
<keyword evidence="4" id="KW-0456">Lyase</keyword>
<sequence length="133" mass="14031">MAHGHCNCGAVAFEIDADLRDVYVCHCSICRRYTGGNGIAVVVVPNGAFRWLKGEDCITAWKKPDADWLSAFCRVCGSALPGANDAAHTFVPAGLITDGGEALTVAHHIFVGSRAVWDEIGDDGTRHTGAFGA</sequence>
<dbReference type="InterPro" id="IPR006913">
    <property type="entry name" value="CENP-V/GFA"/>
</dbReference>
<dbReference type="GO" id="GO:0016846">
    <property type="term" value="F:carbon-sulfur lyase activity"/>
    <property type="evidence" value="ECO:0007669"/>
    <property type="project" value="InterPro"/>
</dbReference>
<evidence type="ECO:0000313" key="6">
    <source>
        <dbReference type="EMBL" id="RMB00687.1"/>
    </source>
</evidence>
<evidence type="ECO:0000256" key="1">
    <source>
        <dbReference type="ARBA" id="ARBA00005495"/>
    </source>
</evidence>
<organism evidence="6 7">
    <name type="scientific">Eilatimonas milleporae</name>
    <dbReference type="NCBI Taxonomy" id="911205"/>
    <lineage>
        <taxon>Bacteria</taxon>
        <taxon>Pseudomonadati</taxon>
        <taxon>Pseudomonadota</taxon>
        <taxon>Alphaproteobacteria</taxon>
        <taxon>Kordiimonadales</taxon>
        <taxon>Kordiimonadaceae</taxon>
        <taxon>Eilatimonas</taxon>
    </lineage>
</organism>
<dbReference type="GO" id="GO:0046872">
    <property type="term" value="F:metal ion binding"/>
    <property type="evidence" value="ECO:0007669"/>
    <property type="project" value="UniProtKB-KW"/>
</dbReference>
<dbReference type="InterPro" id="IPR011057">
    <property type="entry name" value="Mss4-like_sf"/>
</dbReference>
<keyword evidence="3" id="KW-0862">Zinc</keyword>
<gene>
    <name evidence="6" type="ORF">BXY39_3875</name>
</gene>
<reference evidence="6 7" key="1">
    <citation type="submission" date="2018-10" db="EMBL/GenBank/DDBJ databases">
        <title>Genomic Encyclopedia of Archaeal and Bacterial Type Strains, Phase II (KMG-II): from individual species to whole genera.</title>
        <authorList>
            <person name="Goeker M."/>
        </authorList>
    </citation>
    <scope>NUCLEOTIDE SEQUENCE [LARGE SCALE GENOMIC DNA]</scope>
    <source>
        <strain evidence="6 7">DSM 25217</strain>
    </source>
</reference>
<evidence type="ECO:0000313" key="7">
    <source>
        <dbReference type="Proteomes" id="UP000271227"/>
    </source>
</evidence>
<evidence type="ECO:0000259" key="5">
    <source>
        <dbReference type="PROSITE" id="PS51891"/>
    </source>
</evidence>
<dbReference type="OrthoDB" id="7186766at2"/>
<protein>
    <recommendedName>
        <fullName evidence="5">CENP-V/GFA domain-containing protein</fullName>
    </recommendedName>
</protein>